<dbReference type="PROSITE" id="PS51257">
    <property type="entry name" value="PROKAR_LIPOPROTEIN"/>
    <property type="match status" value="1"/>
</dbReference>
<dbReference type="EMBL" id="FRBD01000046">
    <property type="protein sequence ID" value="SHL27446.1"/>
    <property type="molecule type" value="Genomic_DNA"/>
</dbReference>
<name>A0A1M6ZAE3_XYLRU</name>
<organism evidence="3 4">
    <name type="scientific">Xylanibacter ruminicola</name>
    <name type="common">Prevotella ruminicola</name>
    <dbReference type="NCBI Taxonomy" id="839"/>
    <lineage>
        <taxon>Bacteria</taxon>
        <taxon>Pseudomonadati</taxon>
        <taxon>Bacteroidota</taxon>
        <taxon>Bacteroidia</taxon>
        <taxon>Bacteroidales</taxon>
        <taxon>Prevotellaceae</taxon>
        <taxon>Xylanibacter</taxon>
    </lineage>
</organism>
<dbReference type="OrthoDB" id="1060112at2"/>
<protein>
    <recommendedName>
        <fullName evidence="2">DUF4842 domain-containing protein</fullName>
    </recommendedName>
</protein>
<dbReference type="AlphaFoldDB" id="A0A1M6ZAE3"/>
<evidence type="ECO:0000259" key="2">
    <source>
        <dbReference type="Pfam" id="PF16130"/>
    </source>
</evidence>
<gene>
    <name evidence="3" type="ORF">SAMN05216463_1462</name>
</gene>
<evidence type="ECO:0000313" key="4">
    <source>
        <dbReference type="Proteomes" id="UP000184130"/>
    </source>
</evidence>
<reference evidence="3 4" key="1">
    <citation type="submission" date="2016-11" db="EMBL/GenBank/DDBJ databases">
        <authorList>
            <person name="Jaros S."/>
            <person name="Januszkiewicz K."/>
            <person name="Wedrychowicz H."/>
        </authorList>
    </citation>
    <scope>NUCLEOTIDE SEQUENCE [LARGE SCALE GENOMIC DNA]</scope>
    <source>
        <strain evidence="3 4">KHT3</strain>
    </source>
</reference>
<proteinExistence type="predicted"/>
<sequence>MKKLFTLAIIGLVLSGCSKGFDMPEPTPEPTPTPTDPTADIKANVEKVFGVTFASNHDWNSTTNGTVTLKFDSSVKKVAVLASLSLTSDEGNANSMKVLNQVETNNQTSVSLSYDAPSANQALYAAFYTASGCVFKKIESNTVIMDQAPAKARTRSETEVYRMPEGDFAIGKIEDSWAAKRNWIPGEKLYMLADDDYSRLKMDAPALSDEYMQTFRDIIFSYLPNGRYINGVWNNNLPKVMALGYTDDNAYRVTTGTAPIVVTPVYKRDGSPDYGREVYNSDLYYYYFKEEAFDAATDKVAFLQNLPKFKLIPFNIHFGPDEDDVIRKDAAFAALYFGDGTPDIGTKGSFIFPAGYRIGFMVRAKTTTEAPNKQGELYFDGRLNTKINSYGNFKSSKLGATDPRATWFKLNNRLLQLWESGTDEDFNDIILEIEGGVEDIDIIPEFEYNTYTFCFEDREIGDYDLNDVVIKATRKSPTQVEYSIVACGAYDKLYVRNINEGKITDDAEIHSLFGVGQNTFINTESGANYYEPITVTKTIDASFSFLNESTQPYLFDETTGKQVKLSKKGEDPHGIMIPYADFKYPFEKVCIKDAYTEFNNWGQNPVNSTDWYTKPVSGKVFE</sequence>
<feature type="signal peptide" evidence="1">
    <location>
        <begin position="1"/>
        <end position="20"/>
    </location>
</feature>
<keyword evidence="1" id="KW-0732">Signal</keyword>
<feature type="chain" id="PRO_5012771067" description="DUF4842 domain-containing protein" evidence="1">
    <location>
        <begin position="21"/>
        <end position="622"/>
    </location>
</feature>
<dbReference type="InterPro" id="IPR032295">
    <property type="entry name" value="DUF4842"/>
</dbReference>
<dbReference type="Pfam" id="PF16130">
    <property type="entry name" value="DUF4842"/>
    <property type="match status" value="1"/>
</dbReference>
<dbReference type="Proteomes" id="UP000184130">
    <property type="component" value="Unassembled WGS sequence"/>
</dbReference>
<evidence type="ECO:0000313" key="3">
    <source>
        <dbReference type="EMBL" id="SHL27446.1"/>
    </source>
</evidence>
<accession>A0A1M6ZAE3</accession>
<feature type="domain" description="DUF4842" evidence="2">
    <location>
        <begin position="569"/>
        <end position="612"/>
    </location>
</feature>
<dbReference type="RefSeq" id="WP_073211862.1">
    <property type="nucleotide sequence ID" value="NZ_FRBD01000046.1"/>
</dbReference>
<evidence type="ECO:0000256" key="1">
    <source>
        <dbReference type="SAM" id="SignalP"/>
    </source>
</evidence>